<keyword evidence="7" id="KW-1185">Reference proteome</keyword>
<dbReference type="Pfam" id="PF01226">
    <property type="entry name" value="Form_Nir_trans"/>
    <property type="match status" value="1"/>
</dbReference>
<feature type="transmembrane region" description="Helical" evidence="5">
    <location>
        <begin position="41"/>
        <end position="60"/>
    </location>
</feature>
<evidence type="ECO:0000313" key="6">
    <source>
        <dbReference type="EMBL" id="USD21535.1"/>
    </source>
</evidence>
<keyword evidence="2 5" id="KW-0812">Transmembrane</keyword>
<dbReference type="RefSeq" id="WP_252083944.1">
    <property type="nucleotide sequence ID" value="NZ_CP092418.1"/>
</dbReference>
<dbReference type="InterPro" id="IPR023271">
    <property type="entry name" value="Aquaporin-like"/>
</dbReference>
<evidence type="ECO:0000256" key="5">
    <source>
        <dbReference type="SAM" id="Phobius"/>
    </source>
</evidence>
<evidence type="ECO:0000256" key="4">
    <source>
        <dbReference type="ARBA" id="ARBA00023136"/>
    </source>
</evidence>
<evidence type="ECO:0000313" key="7">
    <source>
        <dbReference type="Proteomes" id="UP001055658"/>
    </source>
</evidence>
<gene>
    <name evidence="6" type="ORF">MJO52_21160</name>
</gene>
<dbReference type="Proteomes" id="UP001055658">
    <property type="component" value="Chromosome"/>
</dbReference>
<evidence type="ECO:0000256" key="3">
    <source>
        <dbReference type="ARBA" id="ARBA00022989"/>
    </source>
</evidence>
<sequence>MNMNVIVALCYGHLLLRDWKLVLVFLMMALFSSFHEELDKSALLLVLSMSYPVGFILVIIGRTDLFTEHTTLAILPVTNRRQRLRNLGRIWGFIYLGNMIGTFLFALILVGYVSVSQNIVSAGFDYYGQKLISTNNSALCLGVILAGWLMGLLGWLVSSSTDTISRIMVIVIVTFLIGLGSLPHCVAGAVAIFSAWIGGDGSVGLMEVLRFQILATLGNTFGGAVFVGLLKYGYITNNLL</sequence>
<dbReference type="EMBL" id="CP092418">
    <property type="protein sequence ID" value="USD21535.1"/>
    <property type="molecule type" value="Genomic_DNA"/>
</dbReference>
<evidence type="ECO:0000256" key="2">
    <source>
        <dbReference type="ARBA" id="ARBA00022692"/>
    </source>
</evidence>
<name>A0ABY4VB68_9GAMM</name>
<accession>A0ABY4VB68</accession>
<protein>
    <submittedName>
        <fullName evidence="6">Formate/nitrite transporter family protein</fullName>
    </submittedName>
</protein>
<dbReference type="PANTHER" id="PTHR30520:SF2">
    <property type="entry name" value="INNER MEMBRANE PROTEIN YFDC"/>
    <property type="match status" value="1"/>
</dbReference>
<feature type="transmembrane region" description="Helical" evidence="5">
    <location>
        <begin position="135"/>
        <end position="157"/>
    </location>
</feature>
<reference evidence="6" key="1">
    <citation type="submission" date="2022-02" db="EMBL/GenBank/DDBJ databases">
        <title>Coral-associated bacteria.</title>
        <authorList>
            <person name="Tang K."/>
            <person name="Wang X."/>
        </authorList>
    </citation>
    <scope>NUCLEOTIDE SEQUENCE</scope>
    <source>
        <strain evidence="6">SCSIO 43006</strain>
    </source>
</reference>
<feature type="transmembrane region" description="Helical" evidence="5">
    <location>
        <begin position="169"/>
        <end position="197"/>
    </location>
</feature>
<proteinExistence type="predicted"/>
<comment type="subcellular location">
    <subcellularLocation>
        <location evidence="1">Membrane</location>
        <topology evidence="1">Multi-pass membrane protein</topology>
    </subcellularLocation>
</comment>
<evidence type="ECO:0000256" key="1">
    <source>
        <dbReference type="ARBA" id="ARBA00004141"/>
    </source>
</evidence>
<keyword evidence="3 5" id="KW-1133">Transmembrane helix</keyword>
<dbReference type="PANTHER" id="PTHR30520">
    <property type="entry name" value="FORMATE TRANSPORTER-RELATED"/>
    <property type="match status" value="1"/>
</dbReference>
<feature type="transmembrane region" description="Helical" evidence="5">
    <location>
        <begin position="90"/>
        <end position="115"/>
    </location>
</feature>
<dbReference type="Gene3D" id="1.20.1080.10">
    <property type="entry name" value="Glycerol uptake facilitator protein"/>
    <property type="match status" value="1"/>
</dbReference>
<organism evidence="6 7">
    <name type="scientific">Microbulbifer variabilis</name>
    <dbReference type="NCBI Taxonomy" id="266805"/>
    <lineage>
        <taxon>Bacteria</taxon>
        <taxon>Pseudomonadati</taxon>
        <taxon>Pseudomonadota</taxon>
        <taxon>Gammaproteobacteria</taxon>
        <taxon>Cellvibrionales</taxon>
        <taxon>Microbulbiferaceae</taxon>
        <taxon>Microbulbifer</taxon>
    </lineage>
</organism>
<dbReference type="InterPro" id="IPR000292">
    <property type="entry name" value="For/NO2_transpt"/>
</dbReference>
<keyword evidence="4 5" id="KW-0472">Membrane</keyword>
<feature type="transmembrane region" description="Helical" evidence="5">
    <location>
        <begin position="209"/>
        <end position="230"/>
    </location>
</feature>